<name>A0A0F6WA85_9BACT</name>
<proteinExistence type="predicted"/>
<keyword evidence="2" id="KW-1185">Reference proteome</keyword>
<evidence type="ECO:0000313" key="2">
    <source>
        <dbReference type="Proteomes" id="UP000034883"/>
    </source>
</evidence>
<reference evidence="1 2" key="1">
    <citation type="submission" date="2015-03" db="EMBL/GenBank/DDBJ databases">
        <title>Genome assembly of Sandaracinus amylolyticus DSM 53668.</title>
        <authorList>
            <person name="Sharma G."/>
            <person name="Subramanian S."/>
        </authorList>
    </citation>
    <scope>NUCLEOTIDE SEQUENCE [LARGE SCALE GENOMIC DNA]</scope>
    <source>
        <strain evidence="1 2">DSM 53668</strain>
    </source>
</reference>
<sequence>MSCEPEADGWYAEAELPLNVATVRGLRAVLCDLEGTAPERSGGLPCAITSEVAFSDTVARVACGSGDPAAGGFRYGTVRFVVDP</sequence>
<dbReference type="STRING" id="927083.DB32_008555"/>
<protein>
    <submittedName>
        <fullName evidence="1">Uncharacterized protein</fullName>
    </submittedName>
</protein>
<dbReference type="Proteomes" id="UP000034883">
    <property type="component" value="Chromosome"/>
</dbReference>
<dbReference type="EMBL" id="CP011125">
    <property type="protein sequence ID" value="AKF11406.1"/>
    <property type="molecule type" value="Genomic_DNA"/>
</dbReference>
<dbReference type="AlphaFoldDB" id="A0A0F6WA85"/>
<organism evidence="1 2">
    <name type="scientific">Sandaracinus amylolyticus</name>
    <dbReference type="NCBI Taxonomy" id="927083"/>
    <lineage>
        <taxon>Bacteria</taxon>
        <taxon>Pseudomonadati</taxon>
        <taxon>Myxococcota</taxon>
        <taxon>Polyangia</taxon>
        <taxon>Polyangiales</taxon>
        <taxon>Sandaracinaceae</taxon>
        <taxon>Sandaracinus</taxon>
    </lineage>
</organism>
<dbReference type="KEGG" id="samy:DB32_008555"/>
<evidence type="ECO:0000313" key="1">
    <source>
        <dbReference type="EMBL" id="AKF11406.1"/>
    </source>
</evidence>
<gene>
    <name evidence="1" type="ORF">DB32_008555</name>
</gene>
<accession>A0A0F6WA85</accession>